<dbReference type="InterPro" id="IPR011990">
    <property type="entry name" value="TPR-like_helical_dom_sf"/>
</dbReference>
<evidence type="ECO:0000256" key="5">
    <source>
        <dbReference type="ARBA" id="ARBA00022803"/>
    </source>
</evidence>
<protein>
    <recommendedName>
        <fullName evidence="3 8">peptidylprolyl isomerase</fullName>
        <ecNumber evidence="3 8">5.2.1.8</ecNumber>
    </recommendedName>
</protein>
<dbReference type="OrthoDB" id="1902587at2759"/>
<dbReference type="EC" id="5.2.1.8" evidence="3 8"/>
<keyword evidence="7 8" id="KW-0413">Isomerase</keyword>
<dbReference type="Proteomes" id="UP000447434">
    <property type="component" value="Chromosome 19"/>
</dbReference>
<dbReference type="InterPro" id="IPR019734">
    <property type="entry name" value="TPR_rpt"/>
</dbReference>
<dbReference type="FunFam" id="3.10.50.40:FF:000012">
    <property type="entry name" value="Peptidylprolyl isomerase"/>
    <property type="match status" value="1"/>
</dbReference>
<comment type="similarity">
    <text evidence="2">Belongs to the FKBP-type PPIase family.</text>
</comment>
<keyword evidence="11" id="KW-1185">Reference proteome</keyword>
<reference evidence="11" key="1">
    <citation type="journal article" date="2020" name="Nat. Commun.">
        <title>Genome sequence of the cluster root forming white lupin.</title>
        <authorList>
            <person name="Hufnagel B."/>
            <person name="Marques A."/>
            <person name="Soriano A."/>
            <person name="Marques L."/>
            <person name="Divol F."/>
            <person name="Doumas P."/>
            <person name="Sallet E."/>
            <person name="Mancinotti D."/>
            <person name="Carrere S."/>
            <person name="Marande W."/>
            <person name="Arribat S."/>
            <person name="Keller J."/>
            <person name="Huneau C."/>
            <person name="Blein T."/>
            <person name="Aime D."/>
            <person name="Laguerre M."/>
            <person name="Taylor J."/>
            <person name="Schubert V."/>
            <person name="Nelson M."/>
            <person name="Geu-Flores F."/>
            <person name="Crespi M."/>
            <person name="Gallardo-Guerrero K."/>
            <person name="Delaux P.-M."/>
            <person name="Salse J."/>
            <person name="Berges H."/>
            <person name="Guyot R."/>
            <person name="Gouzy J."/>
            <person name="Peret B."/>
        </authorList>
    </citation>
    <scope>NUCLEOTIDE SEQUENCE [LARGE SCALE GENOMIC DNA]</scope>
    <source>
        <strain evidence="11">cv. Amiga</strain>
    </source>
</reference>
<keyword evidence="4" id="KW-0677">Repeat</keyword>
<dbReference type="Gene3D" id="1.25.40.10">
    <property type="entry name" value="Tetratricopeptide repeat domain"/>
    <property type="match status" value="1"/>
</dbReference>
<evidence type="ECO:0000313" key="10">
    <source>
        <dbReference type="EMBL" id="KAE9592128.1"/>
    </source>
</evidence>
<evidence type="ECO:0000313" key="11">
    <source>
        <dbReference type="Proteomes" id="UP000447434"/>
    </source>
</evidence>
<dbReference type="FunFam" id="1.25.40.10:FF:000008">
    <property type="entry name" value="Peptidylprolyl isomerase"/>
    <property type="match status" value="1"/>
</dbReference>
<dbReference type="Pfam" id="PF00254">
    <property type="entry name" value="FKBP_C"/>
    <property type="match status" value="3"/>
</dbReference>
<dbReference type="AlphaFoldDB" id="A0A6A4NZL5"/>
<dbReference type="InterPro" id="IPR050754">
    <property type="entry name" value="FKBP4/5/8-like"/>
</dbReference>
<organism evidence="10 11">
    <name type="scientific">Lupinus albus</name>
    <name type="common">White lupine</name>
    <name type="synonym">Lupinus termis</name>
    <dbReference type="NCBI Taxonomy" id="3870"/>
    <lineage>
        <taxon>Eukaryota</taxon>
        <taxon>Viridiplantae</taxon>
        <taxon>Streptophyta</taxon>
        <taxon>Embryophyta</taxon>
        <taxon>Tracheophyta</taxon>
        <taxon>Spermatophyta</taxon>
        <taxon>Magnoliopsida</taxon>
        <taxon>eudicotyledons</taxon>
        <taxon>Gunneridae</taxon>
        <taxon>Pentapetalae</taxon>
        <taxon>rosids</taxon>
        <taxon>fabids</taxon>
        <taxon>Fabales</taxon>
        <taxon>Fabaceae</taxon>
        <taxon>Papilionoideae</taxon>
        <taxon>50 kb inversion clade</taxon>
        <taxon>genistoids sensu lato</taxon>
        <taxon>core genistoids</taxon>
        <taxon>Genisteae</taxon>
        <taxon>Lupinus</taxon>
    </lineage>
</organism>
<dbReference type="SUPFAM" id="SSF54534">
    <property type="entry name" value="FKBP-like"/>
    <property type="match status" value="3"/>
</dbReference>
<dbReference type="SMART" id="SM00028">
    <property type="entry name" value="TPR"/>
    <property type="match status" value="3"/>
</dbReference>
<sequence>MDEDFGIPPMGDMNDDFGLPDDNIFKLGEEKEIGKLGLKKKLLKEGQGWDTPEVGDEVEVHYTGTLLDGTKFDSSRDRNSPFKFTLGQGQVIKGWDEGIKTMKKGENALFTIPPELAYGESGSPPTIPPNATLQFDVELLSWTSVKDICKDGGIFKKILTAGEKWENPKDPDEVLVKYEVRLEDGKLVAKFDGVEFTVGEGHYCPALSKAVKTMKRGEKVILTVKPQYGFGEKGRSALGDEGAVPPNATLEITLELVSWKTVSEVSDDKKVMKKILKEGEGYERPNEGAIVKLKLIGKLQDGTVFLKKGHDEENLFEFKTDEEQVIDGLDRAVVTMKKGEVALLTIAPEYAFGLSESQQELAVVPPNSTVYYEVEVVSFEKEKESWDMNTQEKIEAAGKKKEEGNALFKAGKYARASKRYDKAVKYIDYDSSFSEEEKKQAKALKVASNLNNAASKLKLKEYKEAEKLCTKVLELESTNVKALYRRAQAYMQLADLDLAEFDIKKALDVDPNNRDVKLEYKTLKEKQKEYNKKEAKFYGNMFNKLTKA</sequence>
<dbReference type="Pfam" id="PF00515">
    <property type="entry name" value="TPR_1"/>
    <property type="match status" value="1"/>
</dbReference>
<dbReference type="FunFam" id="3.10.50.40:FF:000017">
    <property type="entry name" value="Peptidylprolyl isomerase"/>
    <property type="match status" value="1"/>
</dbReference>
<evidence type="ECO:0000256" key="7">
    <source>
        <dbReference type="ARBA" id="ARBA00023235"/>
    </source>
</evidence>
<dbReference type="EMBL" id="WOCE01000019">
    <property type="protein sequence ID" value="KAE9592128.1"/>
    <property type="molecule type" value="Genomic_DNA"/>
</dbReference>
<dbReference type="Gene3D" id="3.10.50.40">
    <property type="match status" value="3"/>
</dbReference>
<dbReference type="PROSITE" id="PS50059">
    <property type="entry name" value="FKBP_PPIASE"/>
    <property type="match status" value="3"/>
</dbReference>
<evidence type="ECO:0000256" key="4">
    <source>
        <dbReference type="ARBA" id="ARBA00022737"/>
    </source>
</evidence>
<comment type="caution">
    <text evidence="10">The sequence shown here is derived from an EMBL/GenBank/DDBJ whole genome shotgun (WGS) entry which is preliminary data.</text>
</comment>
<dbReference type="InterPro" id="IPR001179">
    <property type="entry name" value="PPIase_FKBP_dom"/>
</dbReference>
<evidence type="ECO:0000256" key="3">
    <source>
        <dbReference type="ARBA" id="ARBA00013194"/>
    </source>
</evidence>
<dbReference type="InterPro" id="IPR046357">
    <property type="entry name" value="PPIase_dom_sf"/>
</dbReference>
<dbReference type="GO" id="GO:0003755">
    <property type="term" value="F:peptidyl-prolyl cis-trans isomerase activity"/>
    <property type="evidence" value="ECO:0007669"/>
    <property type="project" value="UniProtKB-KW"/>
</dbReference>
<evidence type="ECO:0000256" key="1">
    <source>
        <dbReference type="ARBA" id="ARBA00000971"/>
    </source>
</evidence>
<accession>A0A6A4NZL5</accession>
<dbReference type="GO" id="GO:0005516">
    <property type="term" value="F:calmodulin binding"/>
    <property type="evidence" value="ECO:0007669"/>
    <property type="project" value="UniProtKB-KW"/>
</dbReference>
<evidence type="ECO:0000256" key="6">
    <source>
        <dbReference type="ARBA" id="ARBA00022860"/>
    </source>
</evidence>
<dbReference type="SUPFAM" id="SSF48452">
    <property type="entry name" value="TPR-like"/>
    <property type="match status" value="1"/>
</dbReference>
<evidence type="ECO:0000256" key="9">
    <source>
        <dbReference type="PROSITE-ProRule" id="PRU00339"/>
    </source>
</evidence>
<proteinExistence type="inferred from homology"/>
<keyword evidence="5 9" id="KW-0802">TPR repeat</keyword>
<keyword evidence="8" id="KW-0697">Rotamase</keyword>
<feature type="repeat" description="TPR" evidence="9">
    <location>
        <begin position="480"/>
        <end position="513"/>
    </location>
</feature>
<dbReference type="PANTHER" id="PTHR46512">
    <property type="entry name" value="PEPTIDYLPROLYL ISOMERASE"/>
    <property type="match status" value="1"/>
</dbReference>
<gene>
    <name evidence="10" type="ORF">Lalb_Chr19g0125951</name>
</gene>
<name>A0A6A4NZL5_LUPAL</name>
<dbReference type="PANTHER" id="PTHR46512:SF11">
    <property type="entry name" value="PEPTIDYLPROLYL ISOMERASE"/>
    <property type="match status" value="1"/>
</dbReference>
<evidence type="ECO:0000256" key="8">
    <source>
        <dbReference type="PROSITE-ProRule" id="PRU00277"/>
    </source>
</evidence>
<keyword evidence="6" id="KW-0112">Calmodulin-binding</keyword>
<comment type="catalytic activity">
    <reaction evidence="1 8">
        <text>[protein]-peptidylproline (omega=180) = [protein]-peptidylproline (omega=0)</text>
        <dbReference type="Rhea" id="RHEA:16237"/>
        <dbReference type="Rhea" id="RHEA-COMP:10747"/>
        <dbReference type="Rhea" id="RHEA-COMP:10748"/>
        <dbReference type="ChEBI" id="CHEBI:83833"/>
        <dbReference type="ChEBI" id="CHEBI:83834"/>
        <dbReference type="EC" id="5.2.1.8"/>
    </reaction>
</comment>
<dbReference type="PROSITE" id="PS50005">
    <property type="entry name" value="TPR"/>
    <property type="match status" value="1"/>
</dbReference>
<evidence type="ECO:0000256" key="2">
    <source>
        <dbReference type="ARBA" id="ARBA00006577"/>
    </source>
</evidence>
<dbReference type="FunFam" id="3.10.50.40:FF:000022">
    <property type="entry name" value="Peptidylprolyl isomerase"/>
    <property type="match status" value="1"/>
</dbReference>
<dbReference type="GO" id="GO:0070370">
    <property type="term" value="P:cellular heat acclimation"/>
    <property type="evidence" value="ECO:0007669"/>
    <property type="project" value="UniProtKB-ARBA"/>
</dbReference>